<dbReference type="EMBL" id="CAWUPB010001173">
    <property type="protein sequence ID" value="CAK7346685.1"/>
    <property type="molecule type" value="Genomic_DNA"/>
</dbReference>
<gene>
    <name evidence="1" type="ORF">DCAF_LOCUS19362</name>
</gene>
<dbReference type="AlphaFoldDB" id="A0AAV1S855"/>
<keyword evidence="2" id="KW-1185">Reference proteome</keyword>
<organism evidence="1 2">
    <name type="scientific">Dovyalis caffra</name>
    <dbReference type="NCBI Taxonomy" id="77055"/>
    <lineage>
        <taxon>Eukaryota</taxon>
        <taxon>Viridiplantae</taxon>
        <taxon>Streptophyta</taxon>
        <taxon>Embryophyta</taxon>
        <taxon>Tracheophyta</taxon>
        <taxon>Spermatophyta</taxon>
        <taxon>Magnoliopsida</taxon>
        <taxon>eudicotyledons</taxon>
        <taxon>Gunneridae</taxon>
        <taxon>Pentapetalae</taxon>
        <taxon>rosids</taxon>
        <taxon>fabids</taxon>
        <taxon>Malpighiales</taxon>
        <taxon>Salicaceae</taxon>
        <taxon>Flacourtieae</taxon>
        <taxon>Dovyalis</taxon>
    </lineage>
</organism>
<evidence type="ECO:0000313" key="2">
    <source>
        <dbReference type="Proteomes" id="UP001314170"/>
    </source>
</evidence>
<name>A0AAV1S855_9ROSI</name>
<evidence type="ECO:0000313" key="1">
    <source>
        <dbReference type="EMBL" id="CAK7346685.1"/>
    </source>
</evidence>
<protein>
    <submittedName>
        <fullName evidence="1">Uncharacterized protein</fullName>
    </submittedName>
</protein>
<dbReference type="Proteomes" id="UP001314170">
    <property type="component" value="Unassembled WGS sequence"/>
</dbReference>
<comment type="caution">
    <text evidence="1">The sequence shown here is derived from an EMBL/GenBank/DDBJ whole genome shotgun (WGS) entry which is preliminary data.</text>
</comment>
<accession>A0AAV1S855</accession>
<proteinExistence type="predicted"/>
<sequence>MLEERGNLEVGIGGGKLEEECMKGLLLNVCSVKDSKRRIRWDSGLVIRSRGRWGKCG</sequence>
<reference evidence="1 2" key="1">
    <citation type="submission" date="2024-01" db="EMBL/GenBank/DDBJ databases">
        <authorList>
            <person name="Waweru B."/>
        </authorList>
    </citation>
    <scope>NUCLEOTIDE SEQUENCE [LARGE SCALE GENOMIC DNA]</scope>
</reference>